<sequence>MSALRALGASALSLVLPASLLLTGPGSASDAPARTNLTQTVHLLALPQIVQPGGRLASPDAAKAAFAATIAPVGAGREVSLQVQSGSSWQTVATVREDGKGRAQFAARASQDGQALTYRVVAAATASLPAITSRTVTTGRWLTPTWTDEFSGDSLSSSWTYRGKTYEPQSFRSCSRGGAKAVRVGGGALRLSVLRDPSRLTKCPALLRGEIAGRYAYRLNGHVGTDDSFSFRYGVAAARIKFPRLRGQHGSFWMEPVGGMRPGSSGHEIDVIESFGAISHRSGMFSYIHRYEGGRVVKTGTNVPDTFLHGPRDGWGRNFHVFSVQWTPHWLVFRIDGKETWRIGGAVSQVRQFLILSLLSSDYELPSIQDRQLPQHMYVDWVRVWETGG</sequence>
<dbReference type="InterPro" id="IPR050546">
    <property type="entry name" value="Glycosyl_Hydrlase_16"/>
</dbReference>
<evidence type="ECO:0000259" key="3">
    <source>
        <dbReference type="PROSITE" id="PS51762"/>
    </source>
</evidence>
<accession>A0A930VC68</accession>
<dbReference type="Pfam" id="PF00722">
    <property type="entry name" value="Glyco_hydro_16"/>
    <property type="match status" value="1"/>
</dbReference>
<dbReference type="PANTHER" id="PTHR10963">
    <property type="entry name" value="GLYCOSYL HYDROLASE-RELATED"/>
    <property type="match status" value="1"/>
</dbReference>
<dbReference type="GO" id="GO:0005975">
    <property type="term" value="P:carbohydrate metabolic process"/>
    <property type="evidence" value="ECO:0007669"/>
    <property type="project" value="InterPro"/>
</dbReference>
<dbReference type="GO" id="GO:0004553">
    <property type="term" value="F:hydrolase activity, hydrolyzing O-glycosyl compounds"/>
    <property type="evidence" value="ECO:0007669"/>
    <property type="project" value="InterPro"/>
</dbReference>
<keyword evidence="2" id="KW-0732">Signal</keyword>
<feature type="signal peptide" evidence="2">
    <location>
        <begin position="1"/>
        <end position="28"/>
    </location>
</feature>
<dbReference type="SUPFAM" id="SSF49899">
    <property type="entry name" value="Concanavalin A-like lectins/glucanases"/>
    <property type="match status" value="1"/>
</dbReference>
<dbReference type="InterPro" id="IPR000757">
    <property type="entry name" value="Beta-glucanase-like"/>
</dbReference>
<feature type="domain" description="GH16" evidence="3">
    <location>
        <begin position="121"/>
        <end position="389"/>
    </location>
</feature>
<comment type="caution">
    <text evidence="4">The sequence shown here is derived from an EMBL/GenBank/DDBJ whole genome shotgun (WGS) entry which is preliminary data.</text>
</comment>
<dbReference type="CDD" id="cd08023">
    <property type="entry name" value="GH16_laminarinase_like"/>
    <property type="match status" value="1"/>
</dbReference>
<dbReference type="Gene3D" id="2.60.120.200">
    <property type="match status" value="1"/>
</dbReference>
<reference evidence="4" key="1">
    <citation type="submission" date="2020-11" db="EMBL/GenBank/DDBJ databases">
        <title>Nocardioides sp. nov., isolated from Soil of Cynanchum wilfordii Hemsley rhizosphere.</title>
        <authorList>
            <person name="Lee J.-S."/>
            <person name="Suh M.K."/>
            <person name="Kim J.-S."/>
        </authorList>
    </citation>
    <scope>NUCLEOTIDE SEQUENCE</scope>
    <source>
        <strain evidence="4">KCTC 19275</strain>
    </source>
</reference>
<dbReference type="PROSITE" id="PS51762">
    <property type="entry name" value="GH16_2"/>
    <property type="match status" value="1"/>
</dbReference>
<comment type="similarity">
    <text evidence="1">Belongs to the glycosyl hydrolase 16 family.</text>
</comment>
<evidence type="ECO:0000313" key="5">
    <source>
        <dbReference type="Proteomes" id="UP000640489"/>
    </source>
</evidence>
<name>A0A930VC68_9ACTN</name>
<feature type="chain" id="PRO_5039501093" evidence="2">
    <location>
        <begin position="29"/>
        <end position="389"/>
    </location>
</feature>
<proteinExistence type="inferred from homology"/>
<evidence type="ECO:0000256" key="1">
    <source>
        <dbReference type="ARBA" id="ARBA00006865"/>
    </source>
</evidence>
<dbReference type="AlphaFoldDB" id="A0A930VC68"/>
<keyword evidence="4" id="KW-0378">Hydrolase</keyword>
<dbReference type="RefSeq" id="WP_194705399.1">
    <property type="nucleotide sequence ID" value="NZ_JADKPN010000001.1"/>
</dbReference>
<dbReference type="InterPro" id="IPR013320">
    <property type="entry name" value="ConA-like_dom_sf"/>
</dbReference>
<evidence type="ECO:0000256" key="2">
    <source>
        <dbReference type="SAM" id="SignalP"/>
    </source>
</evidence>
<protein>
    <submittedName>
        <fullName evidence="4">Glycoside hydrolase family 16 protein</fullName>
    </submittedName>
</protein>
<dbReference type="Proteomes" id="UP000640489">
    <property type="component" value="Unassembled WGS sequence"/>
</dbReference>
<dbReference type="EMBL" id="JADKPN010000001">
    <property type="protein sequence ID" value="MBF4762263.1"/>
    <property type="molecule type" value="Genomic_DNA"/>
</dbReference>
<gene>
    <name evidence="4" type="ORF">ISU07_03920</name>
</gene>
<dbReference type="PANTHER" id="PTHR10963:SF55">
    <property type="entry name" value="GLYCOSIDE HYDROLASE FAMILY 16 PROTEIN"/>
    <property type="match status" value="1"/>
</dbReference>
<organism evidence="4 5">
    <name type="scientific">Nocardioides islandensis</name>
    <dbReference type="NCBI Taxonomy" id="433663"/>
    <lineage>
        <taxon>Bacteria</taxon>
        <taxon>Bacillati</taxon>
        <taxon>Actinomycetota</taxon>
        <taxon>Actinomycetes</taxon>
        <taxon>Propionibacteriales</taxon>
        <taxon>Nocardioidaceae</taxon>
        <taxon>Nocardioides</taxon>
    </lineage>
</organism>
<keyword evidence="5" id="KW-1185">Reference proteome</keyword>
<evidence type="ECO:0000313" key="4">
    <source>
        <dbReference type="EMBL" id="MBF4762263.1"/>
    </source>
</evidence>